<evidence type="ECO:0000313" key="2">
    <source>
        <dbReference type="EMBL" id="QDY98981.1"/>
    </source>
</evidence>
<dbReference type="Pfam" id="PF06041">
    <property type="entry name" value="DUF924"/>
    <property type="match status" value="1"/>
</dbReference>
<gene>
    <name evidence="2" type="ORF">FQ775_00560</name>
</gene>
<dbReference type="Gene3D" id="1.25.40.10">
    <property type="entry name" value="Tetratricopeptide repeat domain"/>
    <property type="match status" value="1"/>
</dbReference>
<dbReference type="Gene3D" id="1.20.58.320">
    <property type="entry name" value="TPR-like"/>
    <property type="match status" value="1"/>
</dbReference>
<evidence type="ECO:0000313" key="3">
    <source>
        <dbReference type="Proteomes" id="UP000321389"/>
    </source>
</evidence>
<proteinExistence type="predicted"/>
<dbReference type="RefSeq" id="WP_146297549.1">
    <property type="nucleotide sequence ID" value="NZ_CP042301.2"/>
</dbReference>
<dbReference type="EMBL" id="CP042301">
    <property type="protein sequence ID" value="QDY98981.1"/>
    <property type="molecule type" value="Genomic_DNA"/>
</dbReference>
<reference evidence="2" key="1">
    <citation type="submission" date="2020-04" db="EMBL/GenBank/DDBJ databases">
        <title>Nitratireductor sp. nov. isolated from mangrove soil.</title>
        <authorList>
            <person name="Ye Y."/>
        </authorList>
    </citation>
    <scope>NUCLEOTIDE SEQUENCE</scope>
    <source>
        <strain evidence="2">SY7</strain>
    </source>
</reference>
<dbReference type="Proteomes" id="UP000321389">
    <property type="component" value="Chromosome"/>
</dbReference>
<dbReference type="SUPFAM" id="SSF48452">
    <property type="entry name" value="TPR-like"/>
    <property type="match status" value="1"/>
</dbReference>
<name>A0A5B8KTQ3_9HYPH</name>
<dbReference type="InterPro" id="IPR010323">
    <property type="entry name" value="DUF924"/>
</dbReference>
<organism evidence="2 3">
    <name type="scientific">Nitratireductor mangrovi</name>
    <dbReference type="NCBI Taxonomy" id="2599600"/>
    <lineage>
        <taxon>Bacteria</taxon>
        <taxon>Pseudomonadati</taxon>
        <taxon>Pseudomonadota</taxon>
        <taxon>Alphaproteobacteria</taxon>
        <taxon>Hyphomicrobiales</taxon>
        <taxon>Phyllobacteriaceae</taxon>
        <taxon>Nitratireductor</taxon>
    </lineage>
</organism>
<dbReference type="AlphaFoldDB" id="A0A5B8KTQ3"/>
<dbReference type="InterPro" id="IPR011990">
    <property type="entry name" value="TPR-like_helical_dom_sf"/>
</dbReference>
<evidence type="ECO:0000256" key="1">
    <source>
        <dbReference type="SAM" id="MobiDB-lite"/>
    </source>
</evidence>
<dbReference type="KEGG" id="niy:FQ775_00560"/>
<dbReference type="OrthoDB" id="7593450at2"/>
<accession>A0A5B8KTQ3</accession>
<sequence length="187" mass="21076">MNKPTSPFDAGAVLRFWFDEMTPEDWYSGAEDIDDRIRTRFADTCEAALHSPPEAFLGDPRSALAAIIVLDQFTRNIHRRTPDAFAGDPVALAIAHGAIERGYDAGMTETERQFLYMPLMHSEVLADQELSVKMFRDLGNENSLKYAIEHRDIVARFGRFPHRNRALGRESSPEEASFLEGHSGYGQ</sequence>
<protein>
    <submittedName>
        <fullName evidence="2">DUF924 domain-containing protein</fullName>
    </submittedName>
</protein>
<keyword evidence="3" id="KW-1185">Reference proteome</keyword>
<feature type="region of interest" description="Disordered" evidence="1">
    <location>
        <begin position="165"/>
        <end position="187"/>
    </location>
</feature>